<evidence type="ECO:0000256" key="2">
    <source>
        <dbReference type="SAM" id="Phobius"/>
    </source>
</evidence>
<dbReference type="AlphaFoldDB" id="A0A810L310"/>
<keyword evidence="2" id="KW-0472">Membrane</keyword>
<gene>
    <name evidence="3" type="ORF">Asera_39520</name>
</gene>
<accession>A0A810L310</accession>
<name>A0A810L310_9ACTN</name>
<organism evidence="3 4">
    <name type="scientific">Actinocatenispora sera</name>
    <dbReference type="NCBI Taxonomy" id="390989"/>
    <lineage>
        <taxon>Bacteria</taxon>
        <taxon>Bacillati</taxon>
        <taxon>Actinomycetota</taxon>
        <taxon>Actinomycetes</taxon>
        <taxon>Micromonosporales</taxon>
        <taxon>Micromonosporaceae</taxon>
        <taxon>Actinocatenispora</taxon>
    </lineage>
</organism>
<protein>
    <submittedName>
        <fullName evidence="3">Uncharacterized protein</fullName>
    </submittedName>
</protein>
<dbReference type="OrthoDB" id="3367156at2"/>
<dbReference type="RefSeq" id="WP_030444753.1">
    <property type="nucleotide sequence ID" value="NZ_AP023354.1"/>
</dbReference>
<dbReference type="KEGG" id="aser:Asera_39520"/>
<evidence type="ECO:0000313" key="4">
    <source>
        <dbReference type="Proteomes" id="UP000680750"/>
    </source>
</evidence>
<keyword evidence="4" id="KW-1185">Reference proteome</keyword>
<proteinExistence type="predicted"/>
<keyword evidence="2" id="KW-1133">Transmembrane helix</keyword>
<dbReference type="Proteomes" id="UP000680750">
    <property type="component" value="Chromosome"/>
</dbReference>
<evidence type="ECO:0000313" key="3">
    <source>
        <dbReference type="EMBL" id="BCJ29844.1"/>
    </source>
</evidence>
<evidence type="ECO:0000256" key="1">
    <source>
        <dbReference type="SAM" id="MobiDB-lite"/>
    </source>
</evidence>
<sequence length="366" mass="38348">MTDDLEDRITRTLTEAAETGPGLDLLPTVTDRGRRLRRRRRVAFGATTAAVVAVVAVAGAPTVLDRPSDHRAMPGGAPSATASVGASPSEAPSGRILAPPAATGQKTVQADPSVLASDPMLIHLGLTWTPPATHSMTWQSDRINTGVETVRVDAGGLQLAVTAAHSRKAVGNLRAADRSGTTTIGGHQATLYREPGQWSVVWQPRPGVWIDATGRSRAEAVRIAAGVRLDAVYQCSLPARLGSAPAGAALRSCEIGVDWYDGAPHYAAKLYVHAAERTIDVSFSDMHSQMPADEADGTCTIQGRSGIVLRRNGFTTMRVTGLHGFNTVEVGGNAPDGPLLAVANGLHVTGVPDRPETWSTRPFTGG</sequence>
<feature type="transmembrane region" description="Helical" evidence="2">
    <location>
        <begin position="42"/>
        <end position="64"/>
    </location>
</feature>
<feature type="region of interest" description="Disordered" evidence="1">
    <location>
        <begin position="64"/>
        <end position="95"/>
    </location>
</feature>
<keyword evidence="2" id="KW-0812">Transmembrane</keyword>
<dbReference type="EMBL" id="AP023354">
    <property type="protein sequence ID" value="BCJ29844.1"/>
    <property type="molecule type" value="Genomic_DNA"/>
</dbReference>
<reference evidence="3" key="1">
    <citation type="submission" date="2020-08" db="EMBL/GenBank/DDBJ databases">
        <title>Whole genome shotgun sequence of Actinocatenispora sera NBRC 101916.</title>
        <authorList>
            <person name="Komaki H."/>
            <person name="Tamura T."/>
        </authorList>
    </citation>
    <scope>NUCLEOTIDE SEQUENCE</scope>
    <source>
        <strain evidence="3">NBRC 101916</strain>
    </source>
</reference>